<dbReference type="Proteomes" id="UP000594749">
    <property type="component" value="Chromosome"/>
</dbReference>
<evidence type="ECO:0000256" key="2">
    <source>
        <dbReference type="ARBA" id="ARBA00020484"/>
    </source>
</evidence>
<proteinExistence type="inferred from homology"/>
<name>A0A7M1LGS2_9BACT</name>
<evidence type="ECO:0000259" key="9">
    <source>
        <dbReference type="PROSITE" id="PS50823"/>
    </source>
</evidence>
<feature type="binding site" evidence="6">
    <location>
        <begin position="60"/>
        <end position="64"/>
    </location>
    <ligand>
        <name>GTP</name>
        <dbReference type="ChEBI" id="CHEBI:37565"/>
    </ligand>
</feature>
<dbReference type="Pfam" id="PF07650">
    <property type="entry name" value="KH_2"/>
    <property type="match status" value="1"/>
</dbReference>
<dbReference type="CDD" id="cd04163">
    <property type="entry name" value="Era"/>
    <property type="match status" value="1"/>
</dbReference>
<feature type="region of interest" description="G4" evidence="7">
    <location>
        <begin position="119"/>
        <end position="122"/>
    </location>
</feature>
<dbReference type="PANTHER" id="PTHR42698">
    <property type="entry name" value="GTPASE ERA"/>
    <property type="match status" value="1"/>
</dbReference>
<feature type="region of interest" description="G3" evidence="7">
    <location>
        <begin position="60"/>
        <end position="63"/>
    </location>
</feature>
<keyword evidence="6" id="KW-1003">Cell membrane</keyword>
<dbReference type="NCBIfam" id="NF000908">
    <property type="entry name" value="PRK00089.1"/>
    <property type="match status" value="1"/>
</dbReference>
<dbReference type="GO" id="GO:0005886">
    <property type="term" value="C:plasma membrane"/>
    <property type="evidence" value="ECO:0007669"/>
    <property type="project" value="UniProtKB-SubCell"/>
</dbReference>
<sequence length="292" mass="33212">MKSSRSGFVSLIGRTNAGKSSLINFLLGEKLSMVSHKQNATRRKINAIVMNGDDQIIFIDTPGLHESSKVMNKLMIDVALKSMGDADLVLFLASVHDSTQNYEKFLNLKRSVGHILVLTKIDEVDDKKLANKLMEYSKFSKEFISLVPVSIKKNICKKALLDEISKNLPLHPHYYDKELISTTNTKDIYRDLILEGVFDSVSSEIPYCTDVIVERVEERDDIVKIYAKIITDNNHHKKILIGKGGETIKRIGIRSKKLISEFTKVKIFVKLEVIVKKGWNLDENSVKEHFIY</sequence>
<feature type="binding site" evidence="6">
    <location>
        <begin position="13"/>
        <end position="20"/>
    </location>
    <ligand>
        <name>GTP</name>
        <dbReference type="ChEBI" id="CHEBI:37565"/>
    </ligand>
</feature>
<dbReference type="SUPFAM" id="SSF52540">
    <property type="entry name" value="P-loop containing nucleoside triphosphate hydrolases"/>
    <property type="match status" value="1"/>
</dbReference>
<keyword evidence="12" id="KW-1185">Reference proteome</keyword>
<evidence type="ECO:0000256" key="5">
    <source>
        <dbReference type="ARBA" id="ARBA00023134"/>
    </source>
</evidence>
<feature type="domain" description="Era-type G" evidence="10">
    <location>
        <begin position="5"/>
        <end position="170"/>
    </location>
</feature>
<dbReference type="InterPro" id="IPR005225">
    <property type="entry name" value="Small_GTP-bd"/>
</dbReference>
<dbReference type="Gene3D" id="3.40.50.300">
    <property type="entry name" value="P-loop containing nucleotide triphosphate hydrolases"/>
    <property type="match status" value="1"/>
</dbReference>
<feature type="region of interest" description="G5" evidence="7">
    <location>
        <begin position="149"/>
        <end position="151"/>
    </location>
</feature>
<feature type="region of interest" description="G1" evidence="7">
    <location>
        <begin position="13"/>
        <end position="20"/>
    </location>
</feature>
<evidence type="ECO:0000259" key="10">
    <source>
        <dbReference type="PROSITE" id="PS51713"/>
    </source>
</evidence>
<organism evidence="11 12">
    <name type="scientific">Campylobacter corcagiensis</name>
    <dbReference type="NCBI Taxonomy" id="1448857"/>
    <lineage>
        <taxon>Bacteria</taxon>
        <taxon>Pseudomonadati</taxon>
        <taxon>Campylobacterota</taxon>
        <taxon>Epsilonproteobacteria</taxon>
        <taxon>Campylobacterales</taxon>
        <taxon>Campylobacteraceae</taxon>
        <taxon>Campylobacter</taxon>
    </lineage>
</organism>
<dbReference type="SUPFAM" id="SSF54814">
    <property type="entry name" value="Prokaryotic type KH domain (KH-domain type II)"/>
    <property type="match status" value="1"/>
</dbReference>
<keyword evidence="4 6" id="KW-0694">RNA-binding</keyword>
<evidence type="ECO:0000256" key="3">
    <source>
        <dbReference type="ARBA" id="ARBA00022741"/>
    </source>
</evidence>
<reference evidence="11 12" key="1">
    <citation type="submission" date="2020-10" db="EMBL/GenBank/DDBJ databases">
        <title>Campylobacter and Helicobacter PacBio genomes.</title>
        <authorList>
            <person name="Lane C."/>
        </authorList>
    </citation>
    <scope>NUCLEOTIDE SEQUENCE [LARGE SCALE GENOMIC DNA]</scope>
    <source>
        <strain evidence="11 12">2016D-0077</strain>
    </source>
</reference>
<comment type="subunit">
    <text evidence="6">Monomer.</text>
</comment>
<dbReference type="PROSITE" id="PS50823">
    <property type="entry name" value="KH_TYPE_2"/>
    <property type="match status" value="1"/>
</dbReference>
<dbReference type="CDD" id="cd22534">
    <property type="entry name" value="KH-II_Era"/>
    <property type="match status" value="1"/>
</dbReference>
<protein>
    <recommendedName>
        <fullName evidence="2 6">GTPase Era</fullName>
    </recommendedName>
</protein>
<keyword evidence="6" id="KW-0699">rRNA-binding</keyword>
<comment type="similarity">
    <text evidence="1 6 7 8">Belongs to the TRAFAC class TrmE-Era-EngA-EngB-Septin-like GTPase superfamily. Era GTPase family.</text>
</comment>
<keyword evidence="6" id="KW-0690">Ribosome biogenesis</keyword>
<dbReference type="OrthoDB" id="9805918at2"/>
<dbReference type="PROSITE" id="PS51713">
    <property type="entry name" value="G_ERA"/>
    <property type="match status" value="1"/>
</dbReference>
<dbReference type="GO" id="GO:0005525">
    <property type="term" value="F:GTP binding"/>
    <property type="evidence" value="ECO:0007669"/>
    <property type="project" value="UniProtKB-UniRule"/>
</dbReference>
<dbReference type="InterPro" id="IPR006073">
    <property type="entry name" value="GTP-bd"/>
</dbReference>
<keyword evidence="6" id="KW-0472">Membrane</keyword>
<evidence type="ECO:0000256" key="1">
    <source>
        <dbReference type="ARBA" id="ARBA00007921"/>
    </source>
</evidence>
<dbReference type="RefSeq" id="WP_025803586.1">
    <property type="nucleotide sequence ID" value="NZ_CP053842.1"/>
</dbReference>
<feature type="region of interest" description="G2" evidence="7">
    <location>
        <begin position="39"/>
        <end position="43"/>
    </location>
</feature>
<keyword evidence="5 6" id="KW-0342">GTP-binding</keyword>
<gene>
    <name evidence="6 11" type="primary">era</name>
    <name evidence="11" type="ORF">IMC76_08450</name>
</gene>
<comment type="subcellular location">
    <subcellularLocation>
        <location evidence="6">Cytoplasm</location>
    </subcellularLocation>
    <subcellularLocation>
        <location evidence="6">Cell membrane</location>
        <topology evidence="6">Peripheral membrane protein</topology>
    </subcellularLocation>
</comment>
<dbReference type="InterPro" id="IPR027417">
    <property type="entry name" value="P-loop_NTPase"/>
</dbReference>
<dbReference type="InterPro" id="IPR015946">
    <property type="entry name" value="KH_dom-like_a/b"/>
</dbReference>
<dbReference type="GO" id="GO:0003924">
    <property type="term" value="F:GTPase activity"/>
    <property type="evidence" value="ECO:0007669"/>
    <property type="project" value="UniProtKB-UniRule"/>
</dbReference>
<dbReference type="Pfam" id="PF01926">
    <property type="entry name" value="MMR_HSR1"/>
    <property type="match status" value="1"/>
</dbReference>
<feature type="binding site" evidence="6">
    <location>
        <begin position="119"/>
        <end position="122"/>
    </location>
    <ligand>
        <name>GTP</name>
        <dbReference type="ChEBI" id="CHEBI:37565"/>
    </ligand>
</feature>
<dbReference type="HAMAP" id="MF_00367">
    <property type="entry name" value="GTPase_Era"/>
    <property type="match status" value="1"/>
</dbReference>
<dbReference type="EMBL" id="CP063078">
    <property type="protein sequence ID" value="QOQ87224.1"/>
    <property type="molecule type" value="Genomic_DNA"/>
</dbReference>
<dbReference type="Gene3D" id="3.30.300.20">
    <property type="match status" value="1"/>
</dbReference>
<dbReference type="InterPro" id="IPR004044">
    <property type="entry name" value="KH_dom_type_2"/>
</dbReference>
<evidence type="ECO:0000313" key="11">
    <source>
        <dbReference type="EMBL" id="QOQ87224.1"/>
    </source>
</evidence>
<dbReference type="InterPro" id="IPR009019">
    <property type="entry name" value="KH_sf_prok-type"/>
</dbReference>
<dbReference type="InterPro" id="IPR005662">
    <property type="entry name" value="GTPase_Era-like"/>
</dbReference>
<keyword evidence="6" id="KW-0963">Cytoplasm</keyword>
<dbReference type="GO" id="GO:0043024">
    <property type="term" value="F:ribosomal small subunit binding"/>
    <property type="evidence" value="ECO:0007669"/>
    <property type="project" value="TreeGrafter"/>
</dbReference>
<dbReference type="InterPro" id="IPR030388">
    <property type="entry name" value="G_ERA_dom"/>
</dbReference>
<dbReference type="NCBIfam" id="TIGR00231">
    <property type="entry name" value="small_GTP"/>
    <property type="match status" value="1"/>
</dbReference>
<evidence type="ECO:0000256" key="7">
    <source>
        <dbReference type="PROSITE-ProRule" id="PRU01050"/>
    </source>
</evidence>
<evidence type="ECO:0000256" key="8">
    <source>
        <dbReference type="RuleBase" id="RU003761"/>
    </source>
</evidence>
<dbReference type="AlphaFoldDB" id="A0A7M1LGS2"/>
<feature type="domain" description="KH type-2" evidence="9">
    <location>
        <begin position="189"/>
        <end position="277"/>
    </location>
</feature>
<dbReference type="PANTHER" id="PTHR42698:SF1">
    <property type="entry name" value="GTPASE ERA, MITOCHONDRIAL"/>
    <property type="match status" value="1"/>
</dbReference>
<evidence type="ECO:0000313" key="12">
    <source>
        <dbReference type="Proteomes" id="UP000594749"/>
    </source>
</evidence>
<keyword evidence="3 6" id="KW-0547">Nucleotide-binding</keyword>
<accession>A0A7M1LGS2</accession>
<dbReference type="GO" id="GO:0005829">
    <property type="term" value="C:cytosol"/>
    <property type="evidence" value="ECO:0007669"/>
    <property type="project" value="TreeGrafter"/>
</dbReference>
<evidence type="ECO:0000256" key="6">
    <source>
        <dbReference type="HAMAP-Rule" id="MF_00367"/>
    </source>
</evidence>
<evidence type="ECO:0000256" key="4">
    <source>
        <dbReference type="ARBA" id="ARBA00022884"/>
    </source>
</evidence>
<dbReference type="GO" id="GO:0000028">
    <property type="term" value="P:ribosomal small subunit assembly"/>
    <property type="evidence" value="ECO:0007669"/>
    <property type="project" value="TreeGrafter"/>
</dbReference>
<dbReference type="NCBIfam" id="TIGR00436">
    <property type="entry name" value="era"/>
    <property type="match status" value="1"/>
</dbReference>
<comment type="function">
    <text evidence="6">An essential GTPase that binds both GDP and GTP, with rapid nucleotide exchange. Plays a role in 16S rRNA processing and 30S ribosomal subunit biogenesis and possibly also in cell cycle regulation and energy metabolism.</text>
</comment>
<dbReference type="GO" id="GO:0070181">
    <property type="term" value="F:small ribosomal subunit rRNA binding"/>
    <property type="evidence" value="ECO:0007669"/>
    <property type="project" value="UniProtKB-UniRule"/>
</dbReference>